<evidence type="ECO:0000256" key="3">
    <source>
        <dbReference type="ARBA" id="ARBA00022692"/>
    </source>
</evidence>
<keyword evidence="7" id="KW-0325">Glycoprotein</keyword>
<name>A0A0A7EF52_9GAMM</name>
<dbReference type="EMBL" id="CP009888">
    <property type="protein sequence ID" value="AIY64602.1"/>
    <property type="molecule type" value="Genomic_DNA"/>
</dbReference>
<dbReference type="KEGG" id="pseo:OM33_05140"/>
<dbReference type="HOGENOM" id="CLU_1089366_0_0_6"/>
<dbReference type="OrthoDB" id="554104at2"/>
<dbReference type="AlphaFoldDB" id="A0A0A7EF52"/>
<keyword evidence="5" id="KW-0333">Golgi apparatus</keyword>
<proteinExistence type="predicted"/>
<keyword evidence="3" id="KW-0812">Transmembrane</keyword>
<keyword evidence="4" id="KW-1133">Transmembrane helix</keyword>
<dbReference type="Pfam" id="PF03567">
    <property type="entry name" value="Sulfotransfer_2"/>
    <property type="match status" value="1"/>
</dbReference>
<dbReference type="GO" id="GO:0008146">
    <property type="term" value="F:sulfotransferase activity"/>
    <property type="evidence" value="ECO:0007669"/>
    <property type="project" value="InterPro"/>
</dbReference>
<protein>
    <recommendedName>
        <fullName evidence="10">Sulfotransferase family protein</fullName>
    </recommendedName>
</protein>
<evidence type="ECO:0000256" key="4">
    <source>
        <dbReference type="ARBA" id="ARBA00022989"/>
    </source>
</evidence>
<dbReference type="eggNOG" id="ENOG503336S">
    <property type="taxonomic scope" value="Bacteria"/>
</dbReference>
<dbReference type="PANTHER" id="PTHR12137:SF54">
    <property type="entry name" value="CARBOHYDRATE SULFOTRANSFERASE"/>
    <property type="match status" value="1"/>
</dbReference>
<sequence>MTRLTWPENANLYLPKYKILYCPIAKNACTSLKGLMLELSGYDIENNCVHSLLDSGEAKLQMRFYSEEQQRSILYSSDAFRFAVFREPVERLISAYVEKFVVNRFDKSQWVHTKPVMAFIQKVAVDEVDIQKSITFREFAHYILRQKDSDLDTHWRSQSSYLRGVHYTHLYSIKNLAQLRLDLYRYIGQERSIPHKNQASTQAIEKLDSEPPLLLDRYPSSMEGLKLTKHNFLDDELIAELKRKYAIDYAIYDNL</sequence>
<dbReference type="InterPro" id="IPR018011">
    <property type="entry name" value="Carb_sulfotrans_8-10"/>
</dbReference>
<evidence type="ECO:0000256" key="7">
    <source>
        <dbReference type="ARBA" id="ARBA00023180"/>
    </source>
</evidence>
<keyword evidence="6" id="KW-0472">Membrane</keyword>
<evidence type="ECO:0000256" key="1">
    <source>
        <dbReference type="ARBA" id="ARBA00004323"/>
    </source>
</evidence>
<evidence type="ECO:0000256" key="5">
    <source>
        <dbReference type="ARBA" id="ARBA00023034"/>
    </source>
</evidence>
<evidence type="ECO:0000313" key="9">
    <source>
        <dbReference type="Proteomes" id="UP000030341"/>
    </source>
</evidence>
<keyword evidence="2" id="KW-0808">Transferase</keyword>
<keyword evidence="9" id="KW-1185">Reference proteome</keyword>
<dbReference type="STRING" id="1348114.OM33_05140"/>
<dbReference type="RefSeq" id="WP_038639583.1">
    <property type="nucleotide sequence ID" value="NZ_CP009888.1"/>
</dbReference>
<dbReference type="Gene3D" id="3.40.50.300">
    <property type="entry name" value="P-loop containing nucleotide triphosphate hydrolases"/>
    <property type="match status" value="1"/>
</dbReference>
<evidence type="ECO:0000313" key="8">
    <source>
        <dbReference type="EMBL" id="AIY64602.1"/>
    </source>
</evidence>
<accession>A0A0A7EF52</accession>
<dbReference type="PANTHER" id="PTHR12137">
    <property type="entry name" value="CARBOHYDRATE SULFOTRANSFERASE"/>
    <property type="match status" value="1"/>
</dbReference>
<evidence type="ECO:0008006" key="10">
    <source>
        <dbReference type="Google" id="ProtNLM"/>
    </source>
</evidence>
<evidence type="ECO:0000256" key="6">
    <source>
        <dbReference type="ARBA" id="ARBA00023136"/>
    </source>
</evidence>
<gene>
    <name evidence="8" type="ORF">OM33_05140</name>
</gene>
<dbReference type="InterPro" id="IPR027417">
    <property type="entry name" value="P-loop_NTPase"/>
</dbReference>
<organism evidence="8 9">
    <name type="scientific">Pseudoalteromonas piratica</name>
    <dbReference type="NCBI Taxonomy" id="1348114"/>
    <lineage>
        <taxon>Bacteria</taxon>
        <taxon>Pseudomonadati</taxon>
        <taxon>Pseudomonadota</taxon>
        <taxon>Gammaproteobacteria</taxon>
        <taxon>Alteromonadales</taxon>
        <taxon>Pseudoalteromonadaceae</taxon>
        <taxon>Pseudoalteromonas</taxon>
    </lineage>
</organism>
<dbReference type="InterPro" id="IPR005331">
    <property type="entry name" value="Sulfotransferase"/>
</dbReference>
<dbReference type="GO" id="GO:0016051">
    <property type="term" value="P:carbohydrate biosynthetic process"/>
    <property type="evidence" value="ECO:0007669"/>
    <property type="project" value="InterPro"/>
</dbReference>
<evidence type="ECO:0000256" key="2">
    <source>
        <dbReference type="ARBA" id="ARBA00022679"/>
    </source>
</evidence>
<dbReference type="Proteomes" id="UP000030341">
    <property type="component" value="Chromosome 1"/>
</dbReference>
<comment type="subcellular location">
    <subcellularLocation>
        <location evidence="1">Golgi apparatus membrane</location>
        <topology evidence="1">Single-pass type II membrane protein</topology>
    </subcellularLocation>
</comment>
<dbReference type="GO" id="GO:0016020">
    <property type="term" value="C:membrane"/>
    <property type="evidence" value="ECO:0007669"/>
    <property type="project" value="InterPro"/>
</dbReference>
<reference evidence="8 9" key="1">
    <citation type="submission" date="2014-11" db="EMBL/GenBank/DDBJ databases">
        <title>Complete Genome Sequence of Pseudoalteromonas sp. Strain OCN003 Isolated from Kaneohe Bay, Oahu, Hawaii.</title>
        <authorList>
            <person name="Beurmann S."/>
            <person name="Videau P."/>
            <person name="Ushijima B."/>
            <person name="Smith A.M."/>
            <person name="Aeby G.S."/>
            <person name="Callahan S.M."/>
            <person name="Belcaid M."/>
        </authorList>
    </citation>
    <scope>NUCLEOTIDE SEQUENCE [LARGE SCALE GENOMIC DNA]</scope>
    <source>
        <strain evidence="8 9">OCN003</strain>
    </source>
</reference>